<dbReference type="GO" id="GO:0008270">
    <property type="term" value="F:zinc ion binding"/>
    <property type="evidence" value="ECO:0007669"/>
    <property type="project" value="UniProtKB-UniRule"/>
</dbReference>
<feature type="region of interest" description="Disordered" evidence="14">
    <location>
        <begin position="1"/>
        <end position="30"/>
    </location>
</feature>
<comment type="caution">
    <text evidence="16">The sequence shown here is derived from an EMBL/GenBank/DDBJ whole genome shotgun (WGS) entry which is preliminary data.</text>
</comment>
<gene>
    <name evidence="16" type="ORF">GUJ93_ZPchr0001g31586</name>
</gene>
<keyword evidence="1" id="KW-1017">Isopeptide bond</keyword>
<dbReference type="PANTHER" id="PTHR13483">
    <property type="entry name" value="BOX C_D SNORNA PROTEIN 1-RELATED"/>
    <property type="match status" value="1"/>
</dbReference>
<dbReference type="GO" id="GO:0048254">
    <property type="term" value="P:snoRNA localization"/>
    <property type="evidence" value="ECO:0007669"/>
    <property type="project" value="TreeGrafter"/>
</dbReference>
<comment type="similarity">
    <text evidence="9">Belongs to the BCD1 family.</text>
</comment>
<dbReference type="GO" id="GO:0005634">
    <property type="term" value="C:nucleus"/>
    <property type="evidence" value="ECO:0007669"/>
    <property type="project" value="TreeGrafter"/>
</dbReference>
<evidence type="ECO:0000259" key="15">
    <source>
        <dbReference type="PROSITE" id="PS51083"/>
    </source>
</evidence>
<dbReference type="GO" id="GO:0000463">
    <property type="term" value="P:maturation of LSU-rRNA from tricistronic rRNA transcript (SSU-rRNA, 5.8S rRNA, LSU-rRNA)"/>
    <property type="evidence" value="ECO:0007669"/>
    <property type="project" value="TreeGrafter"/>
</dbReference>
<evidence type="ECO:0000256" key="4">
    <source>
        <dbReference type="ARBA" id="ARBA00022723"/>
    </source>
</evidence>
<evidence type="ECO:0000256" key="9">
    <source>
        <dbReference type="ARBA" id="ARBA00049654"/>
    </source>
</evidence>
<evidence type="ECO:0000256" key="1">
    <source>
        <dbReference type="ARBA" id="ARBA00022499"/>
    </source>
</evidence>
<evidence type="ECO:0000256" key="2">
    <source>
        <dbReference type="ARBA" id="ARBA00022517"/>
    </source>
</evidence>
<dbReference type="EMBL" id="JAAALK010000288">
    <property type="protein sequence ID" value="KAG8053859.1"/>
    <property type="molecule type" value="Genomic_DNA"/>
</dbReference>
<dbReference type="PROSITE" id="PS51083">
    <property type="entry name" value="ZF_HIT"/>
    <property type="match status" value="1"/>
</dbReference>
<comment type="function">
    <text evidence="8">Required for box C/D snoRNAs accumulation involved in snoRNA processing, snoRNA transport to the nucleolus and ribosome biogenesis.</text>
</comment>
<dbReference type="GO" id="GO:0070761">
    <property type="term" value="C:pre-snoRNP complex"/>
    <property type="evidence" value="ECO:0007669"/>
    <property type="project" value="TreeGrafter"/>
</dbReference>
<evidence type="ECO:0000256" key="12">
    <source>
        <dbReference type="ARBA" id="ARBA00077531"/>
    </source>
</evidence>
<dbReference type="PANTHER" id="PTHR13483:SF3">
    <property type="entry name" value="BOX C_D SNORNA PROTEIN 1"/>
    <property type="match status" value="1"/>
</dbReference>
<keyword evidence="7" id="KW-0832">Ubl conjugation</keyword>
<evidence type="ECO:0000256" key="6">
    <source>
        <dbReference type="ARBA" id="ARBA00022833"/>
    </source>
</evidence>
<evidence type="ECO:0000256" key="10">
    <source>
        <dbReference type="ARBA" id="ARBA00061949"/>
    </source>
</evidence>
<accession>A0A8J5SEJ1</accession>
<reference evidence="16" key="2">
    <citation type="submission" date="2021-02" db="EMBL/GenBank/DDBJ databases">
        <authorList>
            <person name="Kimball J.A."/>
            <person name="Haas M.W."/>
            <person name="Macchietto M."/>
            <person name="Kono T."/>
            <person name="Duquette J."/>
            <person name="Shao M."/>
        </authorList>
    </citation>
    <scope>NUCLEOTIDE SEQUENCE</scope>
    <source>
        <tissue evidence="16">Fresh leaf tissue</tissue>
    </source>
</reference>
<dbReference type="Pfam" id="PF04438">
    <property type="entry name" value="zf-HIT"/>
    <property type="match status" value="1"/>
</dbReference>
<evidence type="ECO:0000256" key="5">
    <source>
        <dbReference type="ARBA" id="ARBA00022771"/>
    </source>
</evidence>
<evidence type="ECO:0000256" key="11">
    <source>
        <dbReference type="ARBA" id="ARBA00068630"/>
    </source>
</evidence>
<reference evidence="16" key="1">
    <citation type="journal article" date="2021" name="bioRxiv">
        <title>Whole Genome Assembly and Annotation of Northern Wild Rice, Zizania palustris L., Supports a Whole Genome Duplication in the Zizania Genus.</title>
        <authorList>
            <person name="Haas M."/>
            <person name="Kono T."/>
            <person name="Macchietto M."/>
            <person name="Millas R."/>
            <person name="McGilp L."/>
            <person name="Shao M."/>
            <person name="Duquette J."/>
            <person name="Hirsch C.N."/>
            <person name="Kimball J."/>
        </authorList>
    </citation>
    <scope>NUCLEOTIDE SEQUENCE</scope>
    <source>
        <tissue evidence="16">Fresh leaf tissue</tissue>
    </source>
</reference>
<proteinExistence type="inferred from homology"/>
<feature type="domain" description="HIT-type" evidence="15">
    <location>
        <begin position="31"/>
        <end position="65"/>
    </location>
</feature>
<keyword evidence="5 13" id="KW-0863">Zinc-finger</keyword>
<organism evidence="16 17">
    <name type="scientific">Zizania palustris</name>
    <name type="common">Northern wild rice</name>
    <dbReference type="NCBI Taxonomy" id="103762"/>
    <lineage>
        <taxon>Eukaryota</taxon>
        <taxon>Viridiplantae</taxon>
        <taxon>Streptophyta</taxon>
        <taxon>Embryophyta</taxon>
        <taxon>Tracheophyta</taxon>
        <taxon>Spermatophyta</taxon>
        <taxon>Magnoliopsida</taxon>
        <taxon>Liliopsida</taxon>
        <taxon>Poales</taxon>
        <taxon>Poaceae</taxon>
        <taxon>BOP clade</taxon>
        <taxon>Oryzoideae</taxon>
        <taxon>Oryzeae</taxon>
        <taxon>Zizaniinae</taxon>
        <taxon>Zizania</taxon>
    </lineage>
</organism>
<comment type="subunit">
    <text evidence="10">Interacts with FBL, SNU13, NOP58, NUFIP1, RUVBL1, RUVBL2 and TAF9. Interacts (via HIT-type zinc finger) with the RUVBL1/RUVBL2 complex in the presence of ADP.</text>
</comment>
<dbReference type="FunFam" id="3.30.60.190:FF:000001">
    <property type="entry name" value="box C/D snoRNA protein 1"/>
    <property type="match status" value="1"/>
</dbReference>
<protein>
    <recommendedName>
        <fullName evidence="11">Box C/D snoRNA protein 1</fullName>
    </recommendedName>
    <alternativeName>
        <fullName evidence="12">Zinc finger HIT domain-containing protein 6</fullName>
    </alternativeName>
</protein>
<keyword evidence="2" id="KW-0690">Ribosome biogenesis</keyword>
<evidence type="ECO:0000313" key="16">
    <source>
        <dbReference type="EMBL" id="KAG8053859.1"/>
    </source>
</evidence>
<name>A0A8J5SEJ1_ZIZPA</name>
<dbReference type="Pfam" id="PF25790">
    <property type="entry name" value="BCD1"/>
    <property type="match status" value="1"/>
</dbReference>
<evidence type="ECO:0000256" key="7">
    <source>
        <dbReference type="ARBA" id="ARBA00022843"/>
    </source>
</evidence>
<dbReference type="Proteomes" id="UP000729402">
    <property type="component" value="Unassembled WGS sequence"/>
</dbReference>
<dbReference type="InterPro" id="IPR057721">
    <property type="entry name" value="BCD1_alpha/beta"/>
</dbReference>
<evidence type="ECO:0000256" key="13">
    <source>
        <dbReference type="PROSITE-ProRule" id="PRU00453"/>
    </source>
</evidence>
<dbReference type="InterPro" id="IPR007529">
    <property type="entry name" value="Znf_HIT"/>
</dbReference>
<dbReference type="AlphaFoldDB" id="A0A8J5SEJ1"/>
<keyword evidence="3" id="KW-0597">Phosphoprotein</keyword>
<evidence type="ECO:0000313" key="17">
    <source>
        <dbReference type="Proteomes" id="UP000729402"/>
    </source>
</evidence>
<keyword evidence="4" id="KW-0479">Metal-binding</keyword>
<dbReference type="CDD" id="cd23023">
    <property type="entry name" value="zf-HIT_BCD1"/>
    <property type="match status" value="1"/>
</dbReference>
<dbReference type="InterPro" id="IPR051639">
    <property type="entry name" value="BCD1"/>
</dbReference>
<evidence type="ECO:0000256" key="8">
    <source>
        <dbReference type="ARBA" id="ARBA00049598"/>
    </source>
</evidence>
<sequence>MEEEQEQGGEPQPAPNPTPGIGGSSSKGTPCEECGERPWKYRCPGCSRLTCSLPCVQSHKRRTACTGKRPRADPVPLSQFDDNHLLSDYNFLEETNQVIESAHRLIGGPASRYLSPLSSQGMARREKNRSWHNYRKDCIYWTLEWKFNSRDVPLTDHNIDEHTSLLSLLEKQLTPGPWKDQLIAYRNADLRDLKLFIQKSAKESISQYCQLSIEEPLGPQLMGISIVDSTDSPDLEGTKFHEEEIEEGELAPQTQVIDLNDCGTSHATYLASVKDTDSTIYTSGSSKAKNCMKVYPLDIEEIGDVGSLNSGRQNIGLMKDAASHPGNLVPVKGVTVSKTDSNTDSLEPSSVSILASDDFSGSQETGYAYSDLFGDMDADPFFNFDLDMIDEDGSVGVTSPFELWDDLEEGEIPSASLF</sequence>
<evidence type="ECO:0000256" key="3">
    <source>
        <dbReference type="ARBA" id="ARBA00022553"/>
    </source>
</evidence>
<dbReference type="OrthoDB" id="272357at2759"/>
<keyword evidence="17" id="KW-1185">Reference proteome</keyword>
<keyword evidence="6" id="KW-0862">Zinc</keyword>
<evidence type="ECO:0000256" key="14">
    <source>
        <dbReference type="SAM" id="MobiDB-lite"/>
    </source>
</evidence>
<dbReference type="GO" id="GO:0000492">
    <property type="term" value="P:box C/D snoRNP assembly"/>
    <property type="evidence" value="ECO:0007669"/>
    <property type="project" value="TreeGrafter"/>
</dbReference>